<sequence length="103" mass="12289">MSDRPRRRRIDSNEFSGEYLRRRDIYYTEILDIQDQLFRVRESENISRKETLRDDQVTNVRSKLEIWGARLTMMAEEMRNAPLVDDSEAPEAQMSDAMEVDET</sequence>
<comment type="caution">
    <text evidence="2">The sequence shown here is derived from an EMBL/GenBank/DDBJ whole genome shotgun (WGS) entry which is preliminary data.</text>
</comment>
<evidence type="ECO:0000313" key="2">
    <source>
        <dbReference type="EMBL" id="KAL2279374.1"/>
    </source>
</evidence>
<protein>
    <submittedName>
        <fullName evidence="2">Uncharacterized protein</fullName>
    </submittedName>
</protein>
<dbReference type="EMBL" id="JBAWTH010000076">
    <property type="protein sequence ID" value="KAL2279374.1"/>
    <property type="molecule type" value="Genomic_DNA"/>
</dbReference>
<feature type="region of interest" description="Disordered" evidence="1">
    <location>
        <begin position="82"/>
        <end position="103"/>
    </location>
</feature>
<dbReference type="Proteomes" id="UP001600888">
    <property type="component" value="Unassembled WGS sequence"/>
</dbReference>
<reference evidence="2 3" key="1">
    <citation type="submission" date="2024-03" db="EMBL/GenBank/DDBJ databases">
        <title>A high-quality draft genome sequence of Diaporthe vaccinii, a causative agent of upright dieback and viscid rot disease in cranberry plants.</title>
        <authorList>
            <person name="Sarrasin M."/>
            <person name="Lang B.F."/>
            <person name="Burger G."/>
        </authorList>
    </citation>
    <scope>NUCLEOTIDE SEQUENCE [LARGE SCALE GENOMIC DNA]</scope>
    <source>
        <strain evidence="2 3">IS7</strain>
    </source>
</reference>
<accession>A0ABR4EAA5</accession>
<organism evidence="2 3">
    <name type="scientific">Diaporthe vaccinii</name>
    <dbReference type="NCBI Taxonomy" id="105482"/>
    <lineage>
        <taxon>Eukaryota</taxon>
        <taxon>Fungi</taxon>
        <taxon>Dikarya</taxon>
        <taxon>Ascomycota</taxon>
        <taxon>Pezizomycotina</taxon>
        <taxon>Sordariomycetes</taxon>
        <taxon>Sordariomycetidae</taxon>
        <taxon>Diaporthales</taxon>
        <taxon>Diaporthaceae</taxon>
        <taxon>Diaporthe</taxon>
        <taxon>Diaporthe eres species complex</taxon>
    </lineage>
</organism>
<name>A0ABR4EAA5_9PEZI</name>
<gene>
    <name evidence="2" type="ORF">FJTKL_13447</name>
</gene>
<evidence type="ECO:0000313" key="3">
    <source>
        <dbReference type="Proteomes" id="UP001600888"/>
    </source>
</evidence>
<keyword evidence="3" id="KW-1185">Reference proteome</keyword>
<evidence type="ECO:0000256" key="1">
    <source>
        <dbReference type="SAM" id="MobiDB-lite"/>
    </source>
</evidence>
<proteinExistence type="predicted"/>